<gene>
    <name evidence="1" type="ORF">SAMN05421743_11513</name>
</gene>
<dbReference type="Proteomes" id="UP000198584">
    <property type="component" value="Unassembled WGS sequence"/>
</dbReference>
<sequence>MRVVHAKGAGAHGLVVNLFLLSVIKVPPHIEYFYPEIMITIINGKSIFLMIGQLDVVQ</sequence>
<accession>A0A1H4GBG9</accession>
<evidence type="ECO:0000313" key="1">
    <source>
        <dbReference type="EMBL" id="SEB06975.1"/>
    </source>
</evidence>
<organism evidence="1 2">
    <name type="scientific">Thalassobacillus cyri</name>
    <dbReference type="NCBI Taxonomy" id="571932"/>
    <lineage>
        <taxon>Bacteria</taxon>
        <taxon>Bacillati</taxon>
        <taxon>Bacillota</taxon>
        <taxon>Bacilli</taxon>
        <taxon>Bacillales</taxon>
        <taxon>Bacillaceae</taxon>
        <taxon>Thalassobacillus</taxon>
    </lineage>
</organism>
<name>A0A1H4GBG9_9BACI</name>
<dbReference type="EMBL" id="FNQR01000015">
    <property type="protein sequence ID" value="SEB06975.1"/>
    <property type="molecule type" value="Genomic_DNA"/>
</dbReference>
<keyword evidence="2" id="KW-1185">Reference proteome</keyword>
<reference evidence="1 2" key="1">
    <citation type="submission" date="2016-10" db="EMBL/GenBank/DDBJ databases">
        <authorList>
            <person name="de Groot N.N."/>
        </authorList>
    </citation>
    <scope>NUCLEOTIDE SEQUENCE [LARGE SCALE GENOMIC DNA]</scope>
    <source>
        <strain evidence="1 2">CCM7597</strain>
    </source>
</reference>
<dbReference type="AlphaFoldDB" id="A0A1H4GBG9"/>
<proteinExistence type="predicted"/>
<evidence type="ECO:0000313" key="2">
    <source>
        <dbReference type="Proteomes" id="UP000198584"/>
    </source>
</evidence>
<protein>
    <submittedName>
        <fullName evidence="1">Uncharacterized protein</fullName>
    </submittedName>
</protein>